<comment type="caution">
    <text evidence="2">The sequence shown here is derived from an EMBL/GenBank/DDBJ whole genome shotgun (WGS) entry which is preliminary data.</text>
</comment>
<accession>A0AAJ0M0S5</accession>
<gene>
    <name evidence="2" type="ORF">B0T15DRAFT_537509</name>
</gene>
<dbReference type="AlphaFoldDB" id="A0AAJ0M0S5"/>
<proteinExistence type="predicted"/>
<name>A0AAJ0M0S5_9PEZI</name>
<reference evidence="2" key="2">
    <citation type="submission" date="2023-06" db="EMBL/GenBank/DDBJ databases">
        <authorList>
            <consortium name="Lawrence Berkeley National Laboratory"/>
            <person name="Mondo S.J."/>
            <person name="Hensen N."/>
            <person name="Bonometti L."/>
            <person name="Westerberg I."/>
            <person name="Brannstrom I.O."/>
            <person name="Guillou S."/>
            <person name="Cros-Aarteil S."/>
            <person name="Calhoun S."/>
            <person name="Haridas S."/>
            <person name="Kuo A."/>
            <person name="Pangilinan J."/>
            <person name="Riley R."/>
            <person name="Labutti K."/>
            <person name="Andreopoulos B."/>
            <person name="Lipzen A."/>
            <person name="Chen C."/>
            <person name="Yanf M."/>
            <person name="Daum C."/>
            <person name="Ng V."/>
            <person name="Clum A."/>
            <person name="Steindorff A."/>
            <person name="Ohm R."/>
            <person name="Martin F."/>
            <person name="Silar P."/>
            <person name="Natvig D."/>
            <person name="Lalanne C."/>
            <person name="Gautier V."/>
            <person name="Ament-Velasquez S.L."/>
            <person name="Kruys A."/>
            <person name="Hutchinson M.I."/>
            <person name="Powell A.J."/>
            <person name="Barry K."/>
            <person name="Miller A.N."/>
            <person name="Grigoriev I.V."/>
            <person name="Debuchy R."/>
            <person name="Gladieux P."/>
            <person name="Thoren M.H."/>
            <person name="Johannesson H."/>
        </authorList>
    </citation>
    <scope>NUCLEOTIDE SEQUENCE</scope>
    <source>
        <strain evidence="2">CBS 333.67</strain>
    </source>
</reference>
<protein>
    <submittedName>
        <fullName evidence="2">Uncharacterized protein</fullName>
    </submittedName>
</protein>
<keyword evidence="3" id="KW-1185">Reference proteome</keyword>
<reference evidence="2" key="1">
    <citation type="journal article" date="2023" name="Mol. Phylogenet. Evol.">
        <title>Genome-scale phylogeny and comparative genomics of the fungal order Sordariales.</title>
        <authorList>
            <person name="Hensen N."/>
            <person name="Bonometti L."/>
            <person name="Westerberg I."/>
            <person name="Brannstrom I.O."/>
            <person name="Guillou S."/>
            <person name="Cros-Aarteil S."/>
            <person name="Calhoun S."/>
            <person name="Haridas S."/>
            <person name="Kuo A."/>
            <person name="Mondo S."/>
            <person name="Pangilinan J."/>
            <person name="Riley R."/>
            <person name="LaButti K."/>
            <person name="Andreopoulos B."/>
            <person name="Lipzen A."/>
            <person name="Chen C."/>
            <person name="Yan M."/>
            <person name="Daum C."/>
            <person name="Ng V."/>
            <person name="Clum A."/>
            <person name="Steindorff A."/>
            <person name="Ohm R.A."/>
            <person name="Martin F."/>
            <person name="Silar P."/>
            <person name="Natvig D.O."/>
            <person name="Lalanne C."/>
            <person name="Gautier V."/>
            <person name="Ament-Velasquez S.L."/>
            <person name="Kruys A."/>
            <person name="Hutchinson M.I."/>
            <person name="Powell A.J."/>
            <person name="Barry K."/>
            <person name="Miller A.N."/>
            <person name="Grigoriev I.V."/>
            <person name="Debuchy R."/>
            <person name="Gladieux P."/>
            <person name="Hiltunen Thoren M."/>
            <person name="Johannesson H."/>
        </authorList>
    </citation>
    <scope>NUCLEOTIDE SEQUENCE</scope>
    <source>
        <strain evidence="2">CBS 333.67</strain>
    </source>
</reference>
<feature type="region of interest" description="Disordered" evidence="1">
    <location>
        <begin position="58"/>
        <end position="77"/>
    </location>
</feature>
<dbReference type="RefSeq" id="XP_062720539.1">
    <property type="nucleotide sequence ID" value="XM_062869622.1"/>
</dbReference>
<dbReference type="EMBL" id="JAUDZG010000005">
    <property type="protein sequence ID" value="KAK3304759.1"/>
    <property type="molecule type" value="Genomic_DNA"/>
</dbReference>
<evidence type="ECO:0000313" key="2">
    <source>
        <dbReference type="EMBL" id="KAK3304759.1"/>
    </source>
</evidence>
<evidence type="ECO:0000313" key="3">
    <source>
        <dbReference type="Proteomes" id="UP001273166"/>
    </source>
</evidence>
<evidence type="ECO:0000256" key="1">
    <source>
        <dbReference type="SAM" id="MobiDB-lite"/>
    </source>
</evidence>
<organism evidence="2 3">
    <name type="scientific">Chaetomium strumarium</name>
    <dbReference type="NCBI Taxonomy" id="1170767"/>
    <lineage>
        <taxon>Eukaryota</taxon>
        <taxon>Fungi</taxon>
        <taxon>Dikarya</taxon>
        <taxon>Ascomycota</taxon>
        <taxon>Pezizomycotina</taxon>
        <taxon>Sordariomycetes</taxon>
        <taxon>Sordariomycetidae</taxon>
        <taxon>Sordariales</taxon>
        <taxon>Chaetomiaceae</taxon>
        <taxon>Chaetomium</taxon>
    </lineage>
</organism>
<feature type="compositionally biased region" description="Gly residues" evidence="1">
    <location>
        <begin position="68"/>
        <end position="77"/>
    </location>
</feature>
<sequence length="102" mass="11400">MRILCCTWQMWRCANAQQHVWGPWDHTRPQNPSWLSLQVGRVTKRQGTGDRVILGRGSKVHKRRRVGGTSGGSGSGLLDGARTCGKCRMPGDRRVASMFDVH</sequence>
<dbReference type="GeneID" id="87888451"/>
<dbReference type="Proteomes" id="UP001273166">
    <property type="component" value="Unassembled WGS sequence"/>
</dbReference>